<protein>
    <submittedName>
        <fullName evidence="1">Uncharacterized protein</fullName>
    </submittedName>
</protein>
<dbReference type="Proteomes" id="UP000295668">
    <property type="component" value="Unassembled WGS sequence"/>
</dbReference>
<dbReference type="AlphaFoldDB" id="A0A4R5MQP7"/>
<evidence type="ECO:0000313" key="1">
    <source>
        <dbReference type="EMBL" id="TDG37755.1"/>
    </source>
</evidence>
<gene>
    <name evidence="1" type="ORF">EZJ43_01280</name>
</gene>
<proteinExistence type="predicted"/>
<reference evidence="1 2" key="1">
    <citation type="submission" date="2019-02" db="EMBL/GenBank/DDBJ databases">
        <title>Pedobacter sp. nov., a novel speices isolated from soil of pinguins habitat in Antarcitica.</title>
        <authorList>
            <person name="He R.-H."/>
        </authorList>
    </citation>
    <scope>NUCLEOTIDE SEQUENCE [LARGE SCALE GENOMIC DNA]</scope>
    <source>
        <strain evidence="1 2">E01020</strain>
    </source>
</reference>
<accession>A0A4R5MQP7</accession>
<name>A0A4R5MQP7_9SPHI</name>
<evidence type="ECO:0000313" key="2">
    <source>
        <dbReference type="Proteomes" id="UP000295668"/>
    </source>
</evidence>
<organism evidence="1 2">
    <name type="scientific">Pedobacter changchengzhani</name>
    <dbReference type="NCBI Taxonomy" id="2529274"/>
    <lineage>
        <taxon>Bacteria</taxon>
        <taxon>Pseudomonadati</taxon>
        <taxon>Bacteroidota</taxon>
        <taxon>Sphingobacteriia</taxon>
        <taxon>Sphingobacteriales</taxon>
        <taxon>Sphingobacteriaceae</taxon>
        <taxon>Pedobacter</taxon>
    </lineage>
</organism>
<keyword evidence="2" id="KW-1185">Reference proteome</keyword>
<sequence length="112" mass="12931">MLQFIWLFVNSITNLNAEKCGSLKSRTVTLFIDLNGFDKWNSEVKELSSIANVNISNLLEQRATATEKIQDLDIVDYLIKFDYIKFNAVKDETLSPIYKEVEKRRANILIAK</sequence>
<dbReference type="OrthoDB" id="1068350at2"/>
<comment type="caution">
    <text evidence="1">The sequence shown here is derived from an EMBL/GenBank/DDBJ whole genome shotgun (WGS) entry which is preliminary data.</text>
</comment>
<dbReference type="EMBL" id="SJCY01000001">
    <property type="protein sequence ID" value="TDG37755.1"/>
    <property type="molecule type" value="Genomic_DNA"/>
</dbReference>